<dbReference type="Gene3D" id="3.40.50.2000">
    <property type="entry name" value="Glycogen Phosphorylase B"/>
    <property type="match status" value="1"/>
</dbReference>
<keyword evidence="3" id="KW-1185">Reference proteome</keyword>
<accession>A0A6N1X5V3</accession>
<dbReference type="RefSeq" id="WP_175505636.1">
    <property type="nucleotide sequence ID" value="NZ_CP054840.1"/>
</dbReference>
<dbReference type="AlphaFoldDB" id="A0A6N1X5V3"/>
<dbReference type="PANTHER" id="PTHR46401">
    <property type="entry name" value="GLYCOSYLTRANSFERASE WBBK-RELATED"/>
    <property type="match status" value="1"/>
</dbReference>
<keyword evidence="2" id="KW-0808">Transferase</keyword>
<dbReference type="Proteomes" id="UP000509579">
    <property type="component" value="Chromosome"/>
</dbReference>
<organism evidence="2 3">
    <name type="scientific">Comamonas antarctica</name>
    <dbReference type="NCBI Taxonomy" id="2743470"/>
    <lineage>
        <taxon>Bacteria</taxon>
        <taxon>Pseudomonadati</taxon>
        <taxon>Pseudomonadota</taxon>
        <taxon>Betaproteobacteria</taxon>
        <taxon>Burkholderiales</taxon>
        <taxon>Comamonadaceae</taxon>
        <taxon>Comamonas</taxon>
    </lineage>
</organism>
<gene>
    <name evidence="2" type="ORF">HUK68_19115</name>
</gene>
<name>A0A6N1X5V3_9BURK</name>
<dbReference type="PANTHER" id="PTHR46401:SF9">
    <property type="entry name" value="MANNOSYLTRANSFERASE A"/>
    <property type="match status" value="1"/>
</dbReference>
<dbReference type="SUPFAM" id="SSF53756">
    <property type="entry name" value="UDP-Glycosyltransferase/glycogen phosphorylase"/>
    <property type="match status" value="1"/>
</dbReference>
<proteinExistence type="predicted"/>
<dbReference type="EMBL" id="CP054840">
    <property type="protein sequence ID" value="QKV54839.1"/>
    <property type="molecule type" value="Genomic_DNA"/>
</dbReference>
<protein>
    <submittedName>
        <fullName evidence="2">Glycosyltransferase family 4 protein</fullName>
    </submittedName>
</protein>
<evidence type="ECO:0000259" key="1">
    <source>
        <dbReference type="Pfam" id="PF00534"/>
    </source>
</evidence>
<dbReference type="KEGG" id="aant:HUK68_19115"/>
<dbReference type="InterPro" id="IPR001296">
    <property type="entry name" value="Glyco_trans_1"/>
</dbReference>
<dbReference type="GO" id="GO:0016757">
    <property type="term" value="F:glycosyltransferase activity"/>
    <property type="evidence" value="ECO:0007669"/>
    <property type="project" value="InterPro"/>
</dbReference>
<dbReference type="Pfam" id="PF00534">
    <property type="entry name" value="Glycos_transf_1"/>
    <property type="match status" value="1"/>
</dbReference>
<evidence type="ECO:0000313" key="3">
    <source>
        <dbReference type="Proteomes" id="UP000509579"/>
    </source>
</evidence>
<evidence type="ECO:0000313" key="2">
    <source>
        <dbReference type="EMBL" id="QKV54839.1"/>
    </source>
</evidence>
<dbReference type="CDD" id="cd03809">
    <property type="entry name" value="GT4_MtfB-like"/>
    <property type="match status" value="1"/>
</dbReference>
<feature type="domain" description="Glycosyl transferase family 1" evidence="1">
    <location>
        <begin position="200"/>
        <end position="326"/>
    </location>
</feature>
<reference evidence="2 3" key="1">
    <citation type="submission" date="2020-06" db="EMBL/GenBank/DDBJ databases">
        <title>Acidovorax antarctica sp. nov., isolated from Corinth ice sheet soil, Antarctic Fields Peninsula.</title>
        <authorList>
            <person name="Xu Q."/>
            <person name="Peng F."/>
        </authorList>
    </citation>
    <scope>NUCLEOTIDE SEQUENCE [LARGE SCALE GENOMIC DNA]</scope>
    <source>
        <strain evidence="2 3">16-35-5</strain>
    </source>
</reference>
<sequence length="389" mass="43317">MRESLIDVTRLVDRAMQGRLPTGVDRVSLEYVRHFGDRATALVRFAGQWIELSEADSERLFAALPKPGHGFNALVRRAVAKAFVRSVGRQFSRPRFFFNTGHNGLEKPQYAQFLQRSALKPLYFVHDLIPVSHPEYCRPGETGRHGVRMNTMLRTGHGVIANSAATLAEFAAYAQSSGMPLPATAVALLAPAQLPAPAPQRPMEAPYFVMLGTIEPRKNHWLMLQLWRQLIERLGEAAPRLVIVGQRGWLCDNVMDMLERCEVLKGFVFQQAGCSDAELATWLGHSQALLFPTFAEGYGMPLAEALALGVPVIASDLPAFREIAGDIPEYADPLDGRRWAQLVVEYAQPHSEMRRGQCRKMGGLALPTWQAHFQQVEALMEQLRVAAKP</sequence>